<dbReference type="PROSITE" id="PS50109">
    <property type="entry name" value="HIS_KIN"/>
    <property type="match status" value="1"/>
</dbReference>
<sequence>MTALGLLGWCGALAALGAAMLQTLRLRQRRELVARACHELRNPLTAARLLVATMERREEAPAFRIAALDAELHRAGVALDDLAAARVGRVVELRDEPVEVGELVEEQLASWHVVARAFGSDLRVGPTLPGVLVRGDRVRLAQALSNLVANALEHGRGPVDLAVRRRGGAVQVEVADHGPGLPAPVGELTRRRRAGRGRRGRGLAIADEIARSHGGRLATAPTEGGARIALELPAGERSA</sequence>
<proteinExistence type="predicted"/>
<reference evidence="11" key="1">
    <citation type="submission" date="2021-11" db="EMBL/GenBank/DDBJ databases">
        <title>Cultivation dependent microbiological survey of springs from the worlds oldest radium mine currently devoted to the extraction of radon-saturated water.</title>
        <authorList>
            <person name="Kapinusova G."/>
            <person name="Smrhova T."/>
            <person name="Strejcek M."/>
            <person name="Suman J."/>
            <person name="Jani K."/>
            <person name="Pajer P."/>
            <person name="Uhlik O."/>
        </authorList>
    </citation>
    <scope>NUCLEOTIDE SEQUENCE [LARGE SCALE GENOMIC DNA]</scope>
    <source>
        <strain evidence="11">J379</strain>
    </source>
</reference>
<keyword evidence="11" id="KW-1185">Reference proteome</keyword>
<dbReference type="SUPFAM" id="SSF55874">
    <property type="entry name" value="ATPase domain of HSP90 chaperone/DNA topoisomerase II/histidine kinase"/>
    <property type="match status" value="1"/>
</dbReference>
<evidence type="ECO:0000256" key="6">
    <source>
        <dbReference type="ARBA" id="ARBA00022679"/>
    </source>
</evidence>
<evidence type="ECO:0000256" key="5">
    <source>
        <dbReference type="ARBA" id="ARBA00022553"/>
    </source>
</evidence>
<feature type="domain" description="Histidine kinase" evidence="9">
    <location>
        <begin position="35"/>
        <end position="236"/>
    </location>
</feature>
<dbReference type="Proteomes" id="UP001058860">
    <property type="component" value="Chromosome"/>
</dbReference>
<keyword evidence="7 10" id="KW-0418">Kinase</keyword>
<dbReference type="SMART" id="SM00387">
    <property type="entry name" value="HATPase_c"/>
    <property type="match status" value="1"/>
</dbReference>
<dbReference type="GO" id="GO:0016301">
    <property type="term" value="F:kinase activity"/>
    <property type="evidence" value="ECO:0007669"/>
    <property type="project" value="UniProtKB-KW"/>
</dbReference>
<dbReference type="SUPFAM" id="SSF47384">
    <property type="entry name" value="Homodimeric domain of signal transducing histidine kinase"/>
    <property type="match status" value="1"/>
</dbReference>
<evidence type="ECO:0000313" key="10">
    <source>
        <dbReference type="EMBL" id="UUY02020.1"/>
    </source>
</evidence>
<dbReference type="PANTHER" id="PTHR44936">
    <property type="entry name" value="SENSOR PROTEIN CREC"/>
    <property type="match status" value="1"/>
</dbReference>
<dbReference type="InterPro" id="IPR005467">
    <property type="entry name" value="His_kinase_dom"/>
</dbReference>
<dbReference type="SMART" id="SM00388">
    <property type="entry name" value="HisKA"/>
    <property type="match status" value="1"/>
</dbReference>
<dbReference type="EC" id="2.7.13.3" evidence="3"/>
<evidence type="ECO:0000256" key="7">
    <source>
        <dbReference type="ARBA" id="ARBA00022777"/>
    </source>
</evidence>
<dbReference type="InterPro" id="IPR003594">
    <property type="entry name" value="HATPase_dom"/>
</dbReference>
<evidence type="ECO:0000256" key="3">
    <source>
        <dbReference type="ARBA" id="ARBA00012438"/>
    </source>
</evidence>
<organism evidence="10 11">
    <name type="scientific">Svornostia abyssi</name>
    <dbReference type="NCBI Taxonomy" id="2898438"/>
    <lineage>
        <taxon>Bacteria</taxon>
        <taxon>Bacillati</taxon>
        <taxon>Actinomycetota</taxon>
        <taxon>Thermoleophilia</taxon>
        <taxon>Solirubrobacterales</taxon>
        <taxon>Baekduiaceae</taxon>
        <taxon>Svornostia</taxon>
    </lineage>
</organism>
<comment type="subcellular location">
    <subcellularLocation>
        <location evidence="2">Cell membrane</location>
        <topology evidence="2">Multi-pass membrane protein</topology>
    </subcellularLocation>
</comment>
<evidence type="ECO:0000313" key="11">
    <source>
        <dbReference type="Proteomes" id="UP001058860"/>
    </source>
</evidence>
<dbReference type="CDD" id="cd00082">
    <property type="entry name" value="HisKA"/>
    <property type="match status" value="1"/>
</dbReference>
<dbReference type="InterPro" id="IPR036890">
    <property type="entry name" value="HATPase_C_sf"/>
</dbReference>
<comment type="catalytic activity">
    <reaction evidence="1">
        <text>ATP + protein L-histidine = ADP + protein N-phospho-L-histidine.</text>
        <dbReference type="EC" id="2.7.13.3"/>
    </reaction>
</comment>
<dbReference type="Gene3D" id="3.30.565.10">
    <property type="entry name" value="Histidine kinase-like ATPase, C-terminal domain"/>
    <property type="match status" value="1"/>
</dbReference>
<evidence type="ECO:0000256" key="1">
    <source>
        <dbReference type="ARBA" id="ARBA00000085"/>
    </source>
</evidence>
<name>A0ABY5PBW5_9ACTN</name>
<accession>A0ABY5PBW5</accession>
<dbReference type="PANTHER" id="PTHR44936:SF9">
    <property type="entry name" value="SENSOR PROTEIN CREC"/>
    <property type="match status" value="1"/>
</dbReference>
<keyword evidence="4" id="KW-1003">Cell membrane</keyword>
<dbReference type="Gene3D" id="1.10.287.130">
    <property type="match status" value="1"/>
</dbReference>
<dbReference type="Pfam" id="PF02518">
    <property type="entry name" value="HATPase_c"/>
    <property type="match status" value="1"/>
</dbReference>
<keyword evidence="8" id="KW-0902">Two-component regulatory system</keyword>
<keyword evidence="5" id="KW-0597">Phosphoprotein</keyword>
<evidence type="ECO:0000256" key="8">
    <source>
        <dbReference type="ARBA" id="ARBA00023012"/>
    </source>
</evidence>
<evidence type="ECO:0000256" key="2">
    <source>
        <dbReference type="ARBA" id="ARBA00004651"/>
    </source>
</evidence>
<dbReference type="Pfam" id="PF00512">
    <property type="entry name" value="HisKA"/>
    <property type="match status" value="1"/>
</dbReference>
<dbReference type="EMBL" id="CP088295">
    <property type="protein sequence ID" value="UUY02020.1"/>
    <property type="molecule type" value="Genomic_DNA"/>
</dbReference>
<protein>
    <recommendedName>
        <fullName evidence="3">histidine kinase</fullName>
        <ecNumber evidence="3">2.7.13.3</ecNumber>
    </recommendedName>
</protein>
<dbReference type="InterPro" id="IPR003661">
    <property type="entry name" value="HisK_dim/P_dom"/>
</dbReference>
<evidence type="ECO:0000256" key="4">
    <source>
        <dbReference type="ARBA" id="ARBA00022475"/>
    </source>
</evidence>
<dbReference type="RefSeq" id="WP_353862559.1">
    <property type="nucleotide sequence ID" value="NZ_CP088295.1"/>
</dbReference>
<keyword evidence="4" id="KW-0472">Membrane</keyword>
<gene>
    <name evidence="10" type="ORF">LRS13_14995</name>
</gene>
<dbReference type="InterPro" id="IPR036097">
    <property type="entry name" value="HisK_dim/P_sf"/>
</dbReference>
<evidence type="ECO:0000259" key="9">
    <source>
        <dbReference type="PROSITE" id="PS50109"/>
    </source>
</evidence>
<keyword evidence="6" id="KW-0808">Transferase</keyword>
<dbReference type="InterPro" id="IPR050980">
    <property type="entry name" value="2C_sensor_his_kinase"/>
</dbReference>